<dbReference type="Gene3D" id="2.60.40.10">
    <property type="entry name" value="Immunoglobulins"/>
    <property type="match status" value="1"/>
</dbReference>
<dbReference type="PROSITE" id="PS51257">
    <property type="entry name" value="PROKAR_LIPOPROTEIN"/>
    <property type="match status" value="1"/>
</dbReference>
<evidence type="ECO:0000256" key="2">
    <source>
        <dbReference type="SAM" id="SignalP"/>
    </source>
</evidence>
<dbReference type="AlphaFoldDB" id="A0A2T5ED87"/>
<feature type="domain" description="Dystroglycan-type cadherin-like" evidence="3">
    <location>
        <begin position="356"/>
        <end position="454"/>
    </location>
</feature>
<sequence>MKKISLLAAAVSMALTGCGSDDSNSSPTPTPTPTPTPQFTITAIDGYLNNAEVYIGDNCDSFVGRTNSSGQLTLELTDEIVDQKVCIKAIANETIDMTRGVVVDEFTLAAPSVPESADEPVVVSPMTNLVVEQIEHAEENGAEMTQEEAEQAVVESFNTNDDVVYTSEDIFGDYVAVAEGEGEEAEKAKAVNVVGETLVDNDDVLDVEEQLNVVSDISQETSDIIADETQELSDDYSPIVHTGENGYQGIETNHRPSVNLEFSQPEGFELGESVSYDLSALFSDQDTSDVLTYSVDAQDKAGALIEGSTLTITPTEAGDHIVLAYASDGVSRSYPLFIEVETLTPNTAPVLNEKNTVQSDLDTLNLTATQSVDERVSINDLFIDADNDELTYAVTDLTGNGLSINADNESAELHIIGTPEQEGTFTFNVTANDGHHPSVSATLNLDVSEAPNTIPVLNEREQQRIADELTELNLQVGKAVNSNISLDQLFSDDDTLTLTAQNTIEGVSTIMHGTTLSLIGTPTTQGNADLDISADDGVHDLVLAEFDVPVAEEDSSEPTDPVVPAPTPRFEEKHFIGGEWRMGEIGEDEHDLEMGWASLMKDQDQHYFCWEKSKDIKTPEELAELELPENKTLVIDPNSEHCWPIEIQSDGTLLGDGETYTPVYTSENNGDYQIVYELEGGLYWLDSTQDLPFSAMLPVPDMDQTFYQSIDWENDSDVALRLRSANFTVNQQNIYAADVTKSGIFTARELEAYDDDLLPMVWTGTWEISTSDDGKELLTYKGMNFADYEQQYMRQFNDGELRILVAQHGDEDGEKVDIVLESPDESLLRSINAVWDPSSTQPKPTPTLPEILDPSLLDGKTFYMTEYGSSTGDGESLEHSVVWCDAVKFEDGIYYWNKRNPSNHTTCPTDADLIESGTYTIDGENSVMVVQAGIYSTIYTVIGDASDLSSGALSVIAHGSRKTHFTDKSAVEERLNAQSSSNNQTENTFDFYLPTEQEYVSQVGQVSIRLTNNRAIIEFENAMNGDAVTCETLEDHFENFWLSDGADASYWWGWGSNQCFDDAMGNASIIFPHNLTLNPNSVYSFIGRSDSRYQESVKYNTRWDSTLVN</sequence>
<name>A0A2T5ED87_VIBSP</name>
<dbReference type="Proteomes" id="UP000244080">
    <property type="component" value="Unassembled WGS sequence"/>
</dbReference>
<organism evidence="4 5">
    <name type="scientific">Vibrio splendidus</name>
    <dbReference type="NCBI Taxonomy" id="29497"/>
    <lineage>
        <taxon>Bacteria</taxon>
        <taxon>Pseudomonadati</taxon>
        <taxon>Pseudomonadota</taxon>
        <taxon>Gammaproteobacteria</taxon>
        <taxon>Vibrionales</taxon>
        <taxon>Vibrionaceae</taxon>
        <taxon>Vibrio</taxon>
    </lineage>
</organism>
<keyword evidence="2" id="KW-0732">Signal</keyword>
<dbReference type="InterPro" id="IPR006644">
    <property type="entry name" value="Cadg"/>
</dbReference>
<evidence type="ECO:0000313" key="4">
    <source>
        <dbReference type="EMBL" id="PTP17302.1"/>
    </source>
</evidence>
<gene>
    <name evidence="4" type="ORF">CWO36_17775</name>
</gene>
<dbReference type="SUPFAM" id="SSF49313">
    <property type="entry name" value="Cadherin-like"/>
    <property type="match status" value="1"/>
</dbReference>
<proteinExistence type="predicted"/>
<accession>A0A2T5ED87</accession>
<reference evidence="4 5" key="1">
    <citation type="submission" date="2017-11" db="EMBL/GenBank/DDBJ databases">
        <title>Population delineation of vibrios coincides with oyster pathogenicity.</title>
        <authorList>
            <person name="Bruto M."/>
            <person name="Labreuche Y."/>
            <person name="James A."/>
            <person name="Piel D."/>
            <person name="Chenivesse S."/>
            <person name="Petton B."/>
            <person name="Polz M.F."/>
            <person name="Le Roux F."/>
        </authorList>
    </citation>
    <scope>NUCLEOTIDE SEQUENCE [LARGE SCALE GENOMIC DNA]</scope>
    <source>
        <strain evidence="4 5">1F_55</strain>
    </source>
</reference>
<protein>
    <recommendedName>
        <fullName evidence="3">Dystroglycan-type cadherin-like domain-containing protein</fullName>
    </recommendedName>
</protein>
<feature type="region of interest" description="Disordered" evidence="1">
    <location>
        <begin position="18"/>
        <end position="38"/>
    </location>
</feature>
<dbReference type="GO" id="GO:0016020">
    <property type="term" value="C:membrane"/>
    <property type="evidence" value="ECO:0007669"/>
    <property type="project" value="InterPro"/>
</dbReference>
<comment type="caution">
    <text evidence="4">The sequence shown here is derived from an EMBL/GenBank/DDBJ whole genome shotgun (WGS) entry which is preliminary data.</text>
</comment>
<dbReference type="EMBL" id="PIGA01000032">
    <property type="protein sequence ID" value="PTP17302.1"/>
    <property type="molecule type" value="Genomic_DNA"/>
</dbReference>
<dbReference type="SMART" id="SM00736">
    <property type="entry name" value="CADG"/>
    <property type="match status" value="1"/>
</dbReference>
<evidence type="ECO:0000259" key="3">
    <source>
        <dbReference type="SMART" id="SM00736"/>
    </source>
</evidence>
<dbReference type="InterPro" id="IPR013783">
    <property type="entry name" value="Ig-like_fold"/>
</dbReference>
<dbReference type="Pfam" id="PF05345">
    <property type="entry name" value="He_PIG"/>
    <property type="match status" value="1"/>
</dbReference>
<dbReference type="InterPro" id="IPR015919">
    <property type="entry name" value="Cadherin-like_sf"/>
</dbReference>
<evidence type="ECO:0000256" key="1">
    <source>
        <dbReference type="SAM" id="MobiDB-lite"/>
    </source>
</evidence>
<feature type="chain" id="PRO_5015710581" description="Dystroglycan-type cadherin-like domain-containing protein" evidence="2">
    <location>
        <begin position="20"/>
        <end position="1109"/>
    </location>
</feature>
<dbReference type="RefSeq" id="WP_108112754.1">
    <property type="nucleotide sequence ID" value="NZ_CAWNZY010000043.1"/>
</dbReference>
<evidence type="ECO:0000313" key="5">
    <source>
        <dbReference type="Proteomes" id="UP000244080"/>
    </source>
</evidence>
<feature type="signal peptide" evidence="2">
    <location>
        <begin position="1"/>
        <end position="19"/>
    </location>
</feature>
<dbReference type="GO" id="GO:0005509">
    <property type="term" value="F:calcium ion binding"/>
    <property type="evidence" value="ECO:0007669"/>
    <property type="project" value="InterPro"/>
</dbReference>